<keyword evidence="7" id="KW-0432">Leucine biosynthesis</keyword>
<keyword evidence="13" id="KW-1185">Reference proteome</keyword>
<reference evidence="12 13" key="3">
    <citation type="journal article" date="2008" name="BMC Genomics">
        <title>The genome of the versatile nitrogen fixer Azorhizobium caulinodans ORS571.</title>
        <authorList>
            <person name="Lee KB."/>
            <person name="Backer P.D."/>
            <person name="Aono T."/>
            <person name="Liu CT."/>
            <person name="Suzuki S."/>
            <person name="Suzuki T."/>
            <person name="Kaneko T."/>
            <person name="Yamada M."/>
            <person name="Tabata S."/>
            <person name="Kupfer D.M."/>
            <person name="Najar F.Z."/>
            <person name="Wiley G.B."/>
            <person name="Roe B."/>
            <person name="Binnewies T.T."/>
            <person name="Ussery D.W."/>
            <person name="D'Haeze W."/>
            <person name="Herder J.D."/>
            <person name="Gevers D."/>
            <person name="Vereecke D."/>
            <person name="Holsters M."/>
            <person name="Oyaizu H."/>
        </authorList>
    </citation>
    <scope>NUCLEOTIDE SEQUENCE [LARGE SCALE GENOMIC DNA]</scope>
    <source>
        <strain evidence="13">ATCC 43989 / DSM 5975 / JCM 20966 / LMG 6465 / NBRC 14845 / NCIMB 13405 / ORS 571</strain>
    </source>
</reference>
<keyword evidence="10" id="KW-0100">Branched-chain amino acid biosynthesis</keyword>
<dbReference type="Gene3D" id="3.20.19.10">
    <property type="entry name" value="Aconitase, domain 4"/>
    <property type="match status" value="1"/>
</dbReference>
<comment type="similarity">
    <text evidence="4">Belongs to the LeuD family. LeuD type 1 subfamily.</text>
</comment>
<evidence type="ECO:0000256" key="2">
    <source>
        <dbReference type="ARBA" id="ARBA00002695"/>
    </source>
</evidence>
<dbReference type="PANTHER" id="PTHR43345:SF5">
    <property type="entry name" value="3-ISOPROPYLMALATE DEHYDRATASE SMALL SUBUNIT"/>
    <property type="match status" value="1"/>
</dbReference>
<reference evidence="12 13" key="1">
    <citation type="journal article" date="2007" name="Appl. Environ. Microbiol.">
        <title>Rhizobial factors required for stem nodule maturation and maintenance in Sesbania rostrata-Azorhizobium caulinodans ORS571 symbiosis.</title>
        <authorList>
            <person name="Suzuki S."/>
            <person name="Aono T."/>
            <person name="Lee KB."/>
            <person name="Suzuki T."/>
            <person name="Liu CT."/>
            <person name="Miwa H."/>
            <person name="Wakao S."/>
            <person name="Iki T."/>
            <person name="Oyaizu H."/>
        </authorList>
    </citation>
    <scope>NUCLEOTIDE SEQUENCE [LARGE SCALE GENOMIC DNA]</scope>
    <source>
        <strain evidence="13">ATCC 43989 / DSM 5975 / JCM 20966 / LMG 6465 / NBRC 14845 / NCIMB 13405 / ORS 571</strain>
    </source>
</reference>
<dbReference type="InterPro" id="IPR000573">
    <property type="entry name" value="AconitaseA/IPMdHydase_ssu_swvl"/>
</dbReference>
<dbReference type="AlphaFoldDB" id="A8I7C8"/>
<keyword evidence="8" id="KW-0028">Amino-acid biosynthesis</keyword>
<dbReference type="GO" id="GO:0003861">
    <property type="term" value="F:3-isopropylmalate dehydratase activity"/>
    <property type="evidence" value="ECO:0007669"/>
    <property type="project" value="UniProtKB-EC"/>
</dbReference>
<dbReference type="STRING" id="438753.AZC_2107"/>
<dbReference type="KEGG" id="azc:AZC_2107"/>
<evidence type="ECO:0000256" key="3">
    <source>
        <dbReference type="ARBA" id="ARBA00004729"/>
    </source>
</evidence>
<keyword evidence="9" id="KW-0456">Lyase</keyword>
<dbReference type="RefSeq" id="WP_012170634.1">
    <property type="nucleotide sequence ID" value="NC_009937.1"/>
</dbReference>
<evidence type="ECO:0000313" key="12">
    <source>
        <dbReference type="EMBL" id="BAF88105.1"/>
    </source>
</evidence>
<dbReference type="HOGENOM" id="CLU_081378_0_3_5"/>
<organism evidence="12 13">
    <name type="scientific">Azorhizobium caulinodans (strain ATCC 43989 / DSM 5975 / JCM 20966 / LMG 6465 / NBRC 14845 / NCIMB 13405 / ORS 571)</name>
    <dbReference type="NCBI Taxonomy" id="438753"/>
    <lineage>
        <taxon>Bacteria</taxon>
        <taxon>Pseudomonadati</taxon>
        <taxon>Pseudomonadota</taxon>
        <taxon>Alphaproteobacteria</taxon>
        <taxon>Hyphomicrobiales</taxon>
        <taxon>Xanthobacteraceae</taxon>
        <taxon>Azorhizobium</taxon>
    </lineage>
</organism>
<dbReference type="InterPro" id="IPR050075">
    <property type="entry name" value="LeuD"/>
</dbReference>
<dbReference type="EC" id="4.2.1.33" evidence="6"/>
<evidence type="ECO:0000256" key="4">
    <source>
        <dbReference type="ARBA" id="ARBA00009845"/>
    </source>
</evidence>
<dbReference type="UniPathway" id="UPA00048">
    <property type="reaction ID" value="UER00071"/>
</dbReference>
<protein>
    <recommendedName>
        <fullName evidence="6">3-isopropylmalate dehydratase</fullName>
        <ecNumber evidence="6">4.2.1.33</ecNumber>
    </recommendedName>
</protein>
<reference evidence="12 13" key="6">
    <citation type="journal article" date="2011" name="Appl. Environ. Microbiol.">
        <title>Involvement of the azorhizobial chromosome partition gene (parA) in the onset of bacteroid differentiation during Sesbania rostrata stem nodule development.</title>
        <authorList>
            <person name="Liu CT."/>
            <person name="Lee KB."/>
            <person name="Wang YS."/>
            <person name="Peng MH."/>
            <person name="Lee KT."/>
            <person name="Suzuki S."/>
            <person name="Suzuki T."/>
            <person name="Oyaizu H."/>
        </authorList>
    </citation>
    <scope>NUCLEOTIDE SEQUENCE [LARGE SCALE GENOMIC DNA]</scope>
    <source>
        <strain evidence="13">ATCC 43989 / DSM 5975 / JCM 20966 / LMG 6465 / NBRC 14845 / NCIMB 13405 / ORS 571</strain>
    </source>
</reference>
<comment type="catalytic activity">
    <reaction evidence="1">
        <text>(2R,3S)-3-isopropylmalate = (2S)-2-isopropylmalate</text>
        <dbReference type="Rhea" id="RHEA:32287"/>
        <dbReference type="ChEBI" id="CHEBI:1178"/>
        <dbReference type="ChEBI" id="CHEBI:35121"/>
        <dbReference type="EC" id="4.2.1.33"/>
    </reaction>
</comment>
<dbReference type="InterPro" id="IPR033940">
    <property type="entry name" value="IPMI_Swivel"/>
</dbReference>
<evidence type="ECO:0000256" key="10">
    <source>
        <dbReference type="ARBA" id="ARBA00023304"/>
    </source>
</evidence>
<dbReference type="Proteomes" id="UP000000270">
    <property type="component" value="Chromosome"/>
</dbReference>
<dbReference type="Pfam" id="PF00694">
    <property type="entry name" value="Aconitase_C"/>
    <property type="match status" value="1"/>
</dbReference>
<accession>A8I7C8</accession>
<comment type="pathway">
    <text evidence="3">Amino-acid biosynthesis; L-leucine biosynthesis; L-leucine from 3-methyl-2-oxobutanoate: step 2/4.</text>
</comment>
<feature type="domain" description="Aconitase A/isopropylmalate dehydratase small subunit swivel" evidence="11">
    <location>
        <begin position="1"/>
        <end position="123"/>
    </location>
</feature>
<name>A8I7C8_AZOC5</name>
<reference evidence="12 13" key="4">
    <citation type="journal article" date="2009" name="Appl. Environ. Microbiol.">
        <title>Comparative genome-wide transcriptional profiling of Azorhizobium caulinodans ORS571 grown under free-living and symbiotic conditions.</title>
        <authorList>
            <person name="Tsukada S."/>
            <person name="Aono T."/>
            <person name="Akiba N."/>
            <person name="Lee KB."/>
            <person name="Liu CT."/>
            <person name="Toyazaki H."/>
            <person name="Oyaizu H."/>
        </authorList>
    </citation>
    <scope>NUCLEOTIDE SEQUENCE [LARGE SCALE GENOMIC DNA]</scope>
    <source>
        <strain evidence="13">ATCC 43989 / DSM 5975 / JCM 20966 / LMG 6465 / NBRC 14845 / NCIMB 13405 / ORS 571</strain>
    </source>
</reference>
<comment type="function">
    <text evidence="2">Catalyzes the isomerization between 2-isopropylmalate and 3-isopropylmalate, via the formation of 2-isopropylmaleate.</text>
</comment>
<dbReference type="SUPFAM" id="SSF52016">
    <property type="entry name" value="LeuD/IlvD-like"/>
    <property type="match status" value="1"/>
</dbReference>
<evidence type="ECO:0000256" key="8">
    <source>
        <dbReference type="ARBA" id="ARBA00022605"/>
    </source>
</evidence>
<evidence type="ECO:0000313" key="13">
    <source>
        <dbReference type="Proteomes" id="UP000000270"/>
    </source>
</evidence>
<evidence type="ECO:0000259" key="11">
    <source>
        <dbReference type="Pfam" id="PF00694"/>
    </source>
</evidence>
<dbReference type="CDD" id="cd01577">
    <property type="entry name" value="IPMI_Swivel"/>
    <property type="match status" value="1"/>
</dbReference>
<proteinExistence type="inferred from homology"/>
<dbReference type="GO" id="GO:0009316">
    <property type="term" value="C:3-isopropylmalate dehydratase complex"/>
    <property type="evidence" value="ECO:0007669"/>
    <property type="project" value="InterPro"/>
</dbReference>
<evidence type="ECO:0000256" key="6">
    <source>
        <dbReference type="ARBA" id="ARBA00011998"/>
    </source>
</evidence>
<reference evidence="13" key="2">
    <citation type="submission" date="2007-04" db="EMBL/GenBank/DDBJ databases">
        <title>Complete genome sequence of the nitrogen-fixing bacterium Azorhizobium caulinodans ORS571.</title>
        <authorList>
            <person name="Lee K.B."/>
            <person name="Backer P.D."/>
            <person name="Aono T."/>
            <person name="Liu C.T."/>
            <person name="Suzuki S."/>
            <person name="Suzuki T."/>
            <person name="Kaneko T."/>
            <person name="Yamada M."/>
            <person name="Tabata S."/>
            <person name="Kupfer D.M."/>
            <person name="Najar F.Z."/>
            <person name="Wiley G.B."/>
            <person name="Roe B."/>
            <person name="Binnewies T."/>
            <person name="Ussery D."/>
            <person name="Vereecke D."/>
            <person name="Gevers D."/>
            <person name="Holsters M."/>
            <person name="Oyaizu H."/>
        </authorList>
    </citation>
    <scope>NUCLEOTIDE SEQUENCE [LARGE SCALE GENOMIC DNA]</scope>
    <source>
        <strain evidence="13">ATCC 43989 / DSM 5975 / JCM 20966 / LMG 6465 / NBRC 14845 / NCIMB 13405 / ORS 571</strain>
    </source>
</reference>
<dbReference type="PANTHER" id="PTHR43345">
    <property type="entry name" value="3-ISOPROPYLMALATE DEHYDRATASE SMALL SUBUNIT 2-RELATED-RELATED"/>
    <property type="match status" value="1"/>
</dbReference>
<comment type="subunit">
    <text evidence="5">Heterodimer of LeuC and LeuD.</text>
</comment>
<dbReference type="NCBIfam" id="NF002458">
    <property type="entry name" value="PRK01641.1"/>
    <property type="match status" value="1"/>
</dbReference>
<evidence type="ECO:0000256" key="9">
    <source>
        <dbReference type="ARBA" id="ARBA00023239"/>
    </source>
</evidence>
<dbReference type="EMBL" id="AP009384">
    <property type="protein sequence ID" value="BAF88105.1"/>
    <property type="molecule type" value="Genomic_DNA"/>
</dbReference>
<evidence type="ECO:0000256" key="7">
    <source>
        <dbReference type="ARBA" id="ARBA00022430"/>
    </source>
</evidence>
<dbReference type="eggNOG" id="COG0066">
    <property type="taxonomic scope" value="Bacteria"/>
</dbReference>
<reference evidence="12 13" key="5">
    <citation type="journal article" date="2010" name="Appl. Environ. Microbiol.">
        <title>phrR-like gene praR of Azorhizobium caulinodans ORS571 is essential for symbiosis with Sesbania rostrata and is involved in expression of reb genes.</title>
        <authorList>
            <person name="Akiba N."/>
            <person name="Aono T."/>
            <person name="Toyazaki H."/>
            <person name="Sato S."/>
            <person name="Oyaizu H."/>
        </authorList>
    </citation>
    <scope>NUCLEOTIDE SEQUENCE [LARGE SCALE GENOMIC DNA]</scope>
    <source>
        <strain evidence="13">ATCC 43989 / DSM 5975 / JCM 20966 / LMG 6465 / NBRC 14845 / NCIMB 13405 / ORS 571</strain>
    </source>
</reference>
<dbReference type="InterPro" id="IPR004431">
    <property type="entry name" value="3-IsopropMal_deHydase_ssu"/>
</dbReference>
<evidence type="ECO:0000256" key="5">
    <source>
        <dbReference type="ARBA" id="ARBA00011271"/>
    </source>
</evidence>
<evidence type="ECO:0000256" key="1">
    <source>
        <dbReference type="ARBA" id="ARBA00000491"/>
    </source>
</evidence>
<dbReference type="NCBIfam" id="TIGR00171">
    <property type="entry name" value="leuD"/>
    <property type="match status" value="1"/>
</dbReference>
<dbReference type="GO" id="GO:0009098">
    <property type="term" value="P:L-leucine biosynthetic process"/>
    <property type="evidence" value="ECO:0007669"/>
    <property type="project" value="UniProtKB-UniPathway"/>
</dbReference>
<gene>
    <name evidence="12" type="ordered locus">AZC_2107</name>
</gene>
<sequence>MQPFIRLESIGCPLPLTGVDTDQLIPARFMKRSRAEGYGGYLLHDLRFEGEGKPIADFPLNQPLYQSAEVLVARRNFGSGSSREAAVYALADFGFRCVVAPSFGDIFASNAVNNGLLPARVSEADCEALLAGLATQNRMVVDLEACTIVCGNLSVPFEVDPVWRTKLLNGWDDIDLTLSRQAEIAAFTASDASLRPWMAPRRPE</sequence>
<dbReference type="InterPro" id="IPR015928">
    <property type="entry name" value="Aconitase/3IPM_dehydase_swvl"/>
</dbReference>